<gene>
    <name evidence="5 10" type="primary">cheB</name>
    <name evidence="10" type="ORF">HKW67_07250</name>
</gene>
<dbReference type="EC" id="3.1.1.61" evidence="5"/>
<dbReference type="PIRSF" id="PIRSF000876">
    <property type="entry name" value="RR_chemtxs_CheB"/>
    <property type="match status" value="1"/>
</dbReference>
<feature type="domain" description="CheB-type methylesterase" evidence="9">
    <location>
        <begin position="186"/>
        <end position="376"/>
    </location>
</feature>
<dbReference type="SUPFAM" id="SSF52172">
    <property type="entry name" value="CheY-like"/>
    <property type="match status" value="1"/>
</dbReference>
<feature type="active site" evidence="5 6">
    <location>
        <position position="222"/>
    </location>
</feature>
<dbReference type="InterPro" id="IPR008248">
    <property type="entry name" value="CheB-like"/>
</dbReference>
<dbReference type="AlphaFoldDB" id="A0A6M4IJQ8"/>
<comment type="function">
    <text evidence="5">Involved in chemotaxis. Part of a chemotaxis signal transduction system that modulates chemotaxis in response to various stimuli. Catalyzes the demethylation of specific methylglutamate residues introduced into the chemoreceptors (methyl-accepting chemotaxis proteins or MCP) by CheR. Also mediates the irreversible deamidation of specific glutamine residues to glutamic acid.</text>
</comment>
<dbReference type="GO" id="GO:0008984">
    <property type="term" value="F:protein-glutamate methylesterase activity"/>
    <property type="evidence" value="ECO:0007669"/>
    <property type="project" value="UniProtKB-UniRule"/>
</dbReference>
<keyword evidence="11" id="KW-1185">Reference proteome</keyword>
<name>A0A6M4IJQ8_9BACT</name>
<dbReference type="EMBL" id="CP053085">
    <property type="protein sequence ID" value="QJR35314.1"/>
    <property type="molecule type" value="Genomic_DNA"/>
</dbReference>
<dbReference type="Gene3D" id="3.40.50.2300">
    <property type="match status" value="1"/>
</dbReference>
<protein>
    <recommendedName>
        <fullName evidence="5">Protein-glutamate methylesterase/protein-glutamine glutaminase</fullName>
        <ecNumber evidence="5">3.1.1.61</ecNumber>
        <ecNumber evidence="5">3.5.1.44</ecNumber>
    </recommendedName>
</protein>
<evidence type="ECO:0000256" key="1">
    <source>
        <dbReference type="ARBA" id="ARBA00022490"/>
    </source>
</evidence>
<feature type="modified residue" description="4-aspartylphosphate" evidence="5 7">
    <location>
        <position position="64"/>
    </location>
</feature>
<keyword evidence="3 5" id="KW-0378">Hydrolase</keyword>
<evidence type="ECO:0000256" key="4">
    <source>
        <dbReference type="ARBA" id="ARBA00048267"/>
    </source>
</evidence>
<feature type="active site" evidence="5 6">
    <location>
        <position position="318"/>
    </location>
</feature>
<dbReference type="Pfam" id="PF01339">
    <property type="entry name" value="CheB_methylest"/>
    <property type="match status" value="1"/>
</dbReference>
<accession>A0A6M4IJQ8</accession>
<dbReference type="KEGG" id="ggr:HKW67_07250"/>
<dbReference type="GO" id="GO:0050568">
    <property type="term" value="F:protein-glutamine glutaminase activity"/>
    <property type="evidence" value="ECO:0007669"/>
    <property type="project" value="UniProtKB-UniRule"/>
</dbReference>
<dbReference type="SUPFAM" id="SSF52738">
    <property type="entry name" value="Methylesterase CheB, C-terminal domain"/>
    <property type="match status" value="1"/>
</dbReference>
<dbReference type="GO" id="GO:0000156">
    <property type="term" value="F:phosphorelay response regulator activity"/>
    <property type="evidence" value="ECO:0007669"/>
    <property type="project" value="InterPro"/>
</dbReference>
<comment type="subcellular location">
    <subcellularLocation>
        <location evidence="5">Cytoplasm</location>
    </subcellularLocation>
</comment>
<sequence>MSSSSALGSARRRVLVVDDSAFMRRLVSDIVASSGEFEVVGTARDGLDALRQMPLLDPDLVTLDVDMPNLDGLACLDRIMREWPRPVVMLSAGGSDGGADATLRALDRGAVEFVRKPSGAISLDLELVRDQLLEALRAAAAVTQLGIPLPSPTLVSPDFAMRGSAHDRGLRSPARGTSRSTHGQAPSCLVCIAASTGGPAALSQIIPLLPRFERAAVLIVQHMPAGFTASFASRLHGISRLAVHEAMHGEPLHAGHVYVAPGGFHLRVGGTTVAPLALLDQEPTEWGVRPAADRLFTSAASCYGAACLGVVLTGMGRDGADGLLAIRQAGGLAVVQERLSCVIPGMPDSALRVAGADHVVTLADMSHAIEGLVAAHGVATDTVEKIA</sequence>
<dbReference type="NCBIfam" id="NF001965">
    <property type="entry name" value="PRK00742.1"/>
    <property type="match status" value="1"/>
</dbReference>
<dbReference type="InterPro" id="IPR011006">
    <property type="entry name" value="CheY-like_superfamily"/>
</dbReference>
<organism evidence="10 11">
    <name type="scientific">Gemmatimonas groenlandica</name>
    <dbReference type="NCBI Taxonomy" id="2732249"/>
    <lineage>
        <taxon>Bacteria</taxon>
        <taxon>Pseudomonadati</taxon>
        <taxon>Gemmatimonadota</taxon>
        <taxon>Gemmatimonadia</taxon>
        <taxon>Gemmatimonadales</taxon>
        <taxon>Gemmatimonadaceae</taxon>
        <taxon>Gemmatimonas</taxon>
    </lineage>
</organism>
<comment type="domain">
    <text evidence="5">Contains a C-terminal catalytic domain, and an N-terminal region which modulates catalytic activity.</text>
</comment>
<dbReference type="SMART" id="SM00448">
    <property type="entry name" value="REC"/>
    <property type="match status" value="1"/>
</dbReference>
<dbReference type="PANTHER" id="PTHR42872:SF6">
    <property type="entry name" value="PROTEIN-GLUTAMATE METHYLESTERASE_PROTEIN-GLUTAMINE GLUTAMINASE"/>
    <property type="match status" value="1"/>
</dbReference>
<comment type="catalytic activity">
    <reaction evidence="5">
        <text>L-glutaminyl-[protein] + H2O = L-glutamyl-[protein] + NH4(+)</text>
        <dbReference type="Rhea" id="RHEA:16441"/>
        <dbReference type="Rhea" id="RHEA-COMP:10207"/>
        <dbReference type="Rhea" id="RHEA-COMP:10208"/>
        <dbReference type="ChEBI" id="CHEBI:15377"/>
        <dbReference type="ChEBI" id="CHEBI:28938"/>
        <dbReference type="ChEBI" id="CHEBI:29973"/>
        <dbReference type="ChEBI" id="CHEBI:30011"/>
        <dbReference type="EC" id="3.5.1.44"/>
    </reaction>
</comment>
<evidence type="ECO:0000256" key="7">
    <source>
        <dbReference type="PROSITE-ProRule" id="PRU00169"/>
    </source>
</evidence>
<evidence type="ECO:0000256" key="2">
    <source>
        <dbReference type="ARBA" id="ARBA00022500"/>
    </source>
</evidence>
<evidence type="ECO:0000313" key="11">
    <source>
        <dbReference type="Proteomes" id="UP000500938"/>
    </source>
</evidence>
<dbReference type="Gene3D" id="3.40.50.180">
    <property type="entry name" value="Methylesterase CheB, C-terminal domain"/>
    <property type="match status" value="1"/>
</dbReference>
<dbReference type="EC" id="3.5.1.44" evidence="5"/>
<evidence type="ECO:0000259" key="9">
    <source>
        <dbReference type="PROSITE" id="PS50122"/>
    </source>
</evidence>
<dbReference type="Proteomes" id="UP000500938">
    <property type="component" value="Chromosome"/>
</dbReference>
<reference evidence="10 11" key="1">
    <citation type="submission" date="2020-05" db="EMBL/GenBank/DDBJ databases">
        <title>Complete genome sequence of Gemmatimonas greenlandica TET16.</title>
        <authorList>
            <person name="Zeng Y."/>
        </authorList>
    </citation>
    <scope>NUCLEOTIDE SEQUENCE [LARGE SCALE GENOMIC DNA]</scope>
    <source>
        <strain evidence="10 11">TET16</strain>
    </source>
</reference>
<dbReference type="InterPro" id="IPR035909">
    <property type="entry name" value="CheB_C"/>
</dbReference>
<dbReference type="CDD" id="cd16432">
    <property type="entry name" value="CheB_Rec"/>
    <property type="match status" value="1"/>
</dbReference>
<dbReference type="PROSITE" id="PS50110">
    <property type="entry name" value="RESPONSE_REGULATORY"/>
    <property type="match status" value="1"/>
</dbReference>
<dbReference type="PANTHER" id="PTHR42872">
    <property type="entry name" value="PROTEIN-GLUTAMATE METHYLESTERASE/PROTEIN-GLUTAMINE GLUTAMINASE"/>
    <property type="match status" value="1"/>
</dbReference>
<feature type="active site" evidence="5 6">
    <location>
        <position position="195"/>
    </location>
</feature>
<proteinExistence type="inferred from homology"/>
<comment type="PTM">
    <text evidence="5">Phosphorylated by CheA. Phosphorylation of the N-terminal regulatory domain activates the methylesterase activity.</text>
</comment>
<comment type="catalytic activity">
    <reaction evidence="4 5">
        <text>[protein]-L-glutamate 5-O-methyl ester + H2O = L-glutamyl-[protein] + methanol + H(+)</text>
        <dbReference type="Rhea" id="RHEA:23236"/>
        <dbReference type="Rhea" id="RHEA-COMP:10208"/>
        <dbReference type="Rhea" id="RHEA-COMP:10311"/>
        <dbReference type="ChEBI" id="CHEBI:15377"/>
        <dbReference type="ChEBI" id="CHEBI:15378"/>
        <dbReference type="ChEBI" id="CHEBI:17790"/>
        <dbReference type="ChEBI" id="CHEBI:29973"/>
        <dbReference type="ChEBI" id="CHEBI:82795"/>
        <dbReference type="EC" id="3.1.1.61"/>
    </reaction>
</comment>
<dbReference type="InterPro" id="IPR000673">
    <property type="entry name" value="Sig_transdc_resp-reg_Me-estase"/>
</dbReference>
<evidence type="ECO:0000256" key="6">
    <source>
        <dbReference type="PROSITE-ProRule" id="PRU00050"/>
    </source>
</evidence>
<evidence type="ECO:0000256" key="3">
    <source>
        <dbReference type="ARBA" id="ARBA00022801"/>
    </source>
</evidence>
<dbReference type="HAMAP" id="MF_00099">
    <property type="entry name" value="CheB_chemtxs"/>
    <property type="match status" value="1"/>
</dbReference>
<dbReference type="RefSeq" id="WP_171224743.1">
    <property type="nucleotide sequence ID" value="NZ_CP053085.1"/>
</dbReference>
<keyword evidence="1 5" id="KW-0963">Cytoplasm</keyword>
<keyword evidence="5 7" id="KW-0597">Phosphoprotein</keyword>
<dbReference type="GO" id="GO:0006935">
    <property type="term" value="P:chemotaxis"/>
    <property type="evidence" value="ECO:0007669"/>
    <property type="project" value="UniProtKB-UniRule"/>
</dbReference>
<comment type="similarity">
    <text evidence="5">Belongs to the CheB family.</text>
</comment>
<dbReference type="GO" id="GO:0005737">
    <property type="term" value="C:cytoplasm"/>
    <property type="evidence" value="ECO:0007669"/>
    <property type="project" value="UniProtKB-SubCell"/>
</dbReference>
<dbReference type="InterPro" id="IPR001789">
    <property type="entry name" value="Sig_transdc_resp-reg_receiver"/>
</dbReference>
<feature type="domain" description="Response regulatory" evidence="8">
    <location>
        <begin position="13"/>
        <end position="131"/>
    </location>
</feature>
<evidence type="ECO:0000259" key="8">
    <source>
        <dbReference type="PROSITE" id="PS50110"/>
    </source>
</evidence>
<dbReference type="GO" id="GO:0032259">
    <property type="term" value="P:methylation"/>
    <property type="evidence" value="ECO:0007669"/>
    <property type="project" value="UniProtKB-KW"/>
</dbReference>
<evidence type="ECO:0000313" key="10">
    <source>
        <dbReference type="EMBL" id="QJR35314.1"/>
    </source>
</evidence>
<keyword evidence="10" id="KW-0489">Methyltransferase</keyword>
<dbReference type="GO" id="GO:0008168">
    <property type="term" value="F:methyltransferase activity"/>
    <property type="evidence" value="ECO:0007669"/>
    <property type="project" value="UniProtKB-KW"/>
</dbReference>
<keyword evidence="10" id="KW-0808">Transferase</keyword>
<dbReference type="CDD" id="cd17541">
    <property type="entry name" value="REC_CheB-like"/>
    <property type="match status" value="1"/>
</dbReference>
<evidence type="ECO:0000256" key="5">
    <source>
        <dbReference type="HAMAP-Rule" id="MF_00099"/>
    </source>
</evidence>
<keyword evidence="2 5" id="KW-0145">Chemotaxis</keyword>
<dbReference type="Pfam" id="PF00072">
    <property type="entry name" value="Response_reg"/>
    <property type="match status" value="1"/>
</dbReference>
<dbReference type="PROSITE" id="PS50122">
    <property type="entry name" value="CHEB"/>
    <property type="match status" value="1"/>
</dbReference>